<accession>A0A2P2E3K2</accession>
<dbReference type="Proteomes" id="UP000245133">
    <property type="component" value="Unassembled WGS sequence"/>
</dbReference>
<keyword evidence="3" id="KW-1185">Reference proteome</keyword>
<sequence length="111" mass="12120">MNTLEWKGTQCKECGFIVAEDVLDCPSCGSSNLESVPIPETGAIYSFTVVHVGFGYMAERAPYILAIIELNPATKLTTVLEDVSDLQKIKIGTQVKLKRIDDQIGPIFSPT</sequence>
<dbReference type="EMBL" id="BFBB01000008">
    <property type="protein sequence ID" value="GBF51406.1"/>
    <property type="molecule type" value="Genomic_DNA"/>
</dbReference>
<evidence type="ECO:0000259" key="1">
    <source>
        <dbReference type="Pfam" id="PF01796"/>
    </source>
</evidence>
<dbReference type="OrthoDB" id="9785144at2"/>
<name>A0A2P2E3K2_9LEPT</name>
<dbReference type="AlphaFoldDB" id="A0A2P2E3K2"/>
<comment type="caution">
    <text evidence="2">The sequence shown here is derived from an EMBL/GenBank/DDBJ whole genome shotgun (WGS) entry which is preliminary data.</text>
</comment>
<dbReference type="SUPFAM" id="SSF50249">
    <property type="entry name" value="Nucleic acid-binding proteins"/>
    <property type="match status" value="1"/>
</dbReference>
<evidence type="ECO:0000313" key="3">
    <source>
        <dbReference type="Proteomes" id="UP000245133"/>
    </source>
</evidence>
<feature type="domain" description="ChsH2 C-terminal OB-fold" evidence="1">
    <location>
        <begin position="36"/>
        <end position="97"/>
    </location>
</feature>
<evidence type="ECO:0000313" key="2">
    <source>
        <dbReference type="EMBL" id="GBF51406.1"/>
    </source>
</evidence>
<dbReference type="InterPro" id="IPR002878">
    <property type="entry name" value="ChsH2_C"/>
</dbReference>
<dbReference type="PANTHER" id="PTHR34075">
    <property type="entry name" value="BLR3430 PROTEIN"/>
    <property type="match status" value="1"/>
</dbReference>
<dbReference type="InterPro" id="IPR012340">
    <property type="entry name" value="NA-bd_OB-fold"/>
</dbReference>
<gene>
    <name evidence="2" type="ORF">LPTSP4_29420</name>
</gene>
<protein>
    <recommendedName>
        <fullName evidence="1">ChsH2 C-terminal OB-fold domain-containing protein</fullName>
    </recommendedName>
</protein>
<organism evidence="2 3">
    <name type="scientific">Leptospira ryugenii</name>
    <dbReference type="NCBI Taxonomy" id="1917863"/>
    <lineage>
        <taxon>Bacteria</taxon>
        <taxon>Pseudomonadati</taxon>
        <taxon>Spirochaetota</taxon>
        <taxon>Spirochaetia</taxon>
        <taxon>Leptospirales</taxon>
        <taxon>Leptospiraceae</taxon>
        <taxon>Leptospira</taxon>
    </lineage>
</organism>
<dbReference type="Pfam" id="PF01796">
    <property type="entry name" value="OB_ChsH2_C"/>
    <property type="match status" value="1"/>
</dbReference>
<proteinExistence type="predicted"/>
<dbReference type="PANTHER" id="PTHR34075:SF5">
    <property type="entry name" value="BLR3430 PROTEIN"/>
    <property type="match status" value="1"/>
</dbReference>
<dbReference type="InterPro" id="IPR052513">
    <property type="entry name" value="Thioester_dehydratase-like"/>
</dbReference>
<reference evidence="2 3" key="1">
    <citation type="submission" date="2018-02" db="EMBL/GenBank/DDBJ databases">
        <title>Novel Leptospira species isolated from soil and water in Japan.</title>
        <authorList>
            <person name="Nakao R."/>
            <person name="Masuzawa T."/>
        </authorList>
    </citation>
    <scope>NUCLEOTIDE SEQUENCE [LARGE SCALE GENOMIC DNA]</scope>
    <source>
        <strain evidence="2 3">YH101</strain>
    </source>
</reference>